<feature type="region of interest" description="Disordered" evidence="1">
    <location>
        <begin position="1"/>
        <end position="68"/>
    </location>
</feature>
<sequence length="92" mass="10024">MSVSLVSSNASKNLGYGDVSGKRRFGNGYNGNNLNSLHLRPQQTSSTNLNQNRSNVGEEGEDFKVPTITIQNSSTHMTTYADKAKSSALRWS</sequence>
<dbReference type="EMBL" id="CAXLJM020000057">
    <property type="protein sequence ID" value="CAL8119095.1"/>
    <property type="molecule type" value="Genomic_DNA"/>
</dbReference>
<evidence type="ECO:0000313" key="3">
    <source>
        <dbReference type="Proteomes" id="UP001642540"/>
    </source>
</evidence>
<evidence type="ECO:0000256" key="1">
    <source>
        <dbReference type="SAM" id="MobiDB-lite"/>
    </source>
</evidence>
<accession>A0ABP1R4C8</accession>
<proteinExistence type="predicted"/>
<evidence type="ECO:0000313" key="2">
    <source>
        <dbReference type="EMBL" id="CAL8119095.1"/>
    </source>
</evidence>
<reference evidence="2 3" key="1">
    <citation type="submission" date="2024-08" db="EMBL/GenBank/DDBJ databases">
        <authorList>
            <person name="Cucini C."/>
            <person name="Frati F."/>
        </authorList>
    </citation>
    <scope>NUCLEOTIDE SEQUENCE [LARGE SCALE GENOMIC DNA]</scope>
</reference>
<keyword evidence="3" id="KW-1185">Reference proteome</keyword>
<gene>
    <name evidence="2" type="ORF">ODALV1_LOCUS18395</name>
</gene>
<protein>
    <submittedName>
        <fullName evidence="2">Uncharacterized protein</fullName>
    </submittedName>
</protein>
<organism evidence="2 3">
    <name type="scientific">Orchesella dallaii</name>
    <dbReference type="NCBI Taxonomy" id="48710"/>
    <lineage>
        <taxon>Eukaryota</taxon>
        <taxon>Metazoa</taxon>
        <taxon>Ecdysozoa</taxon>
        <taxon>Arthropoda</taxon>
        <taxon>Hexapoda</taxon>
        <taxon>Collembola</taxon>
        <taxon>Entomobryomorpha</taxon>
        <taxon>Entomobryoidea</taxon>
        <taxon>Orchesellidae</taxon>
        <taxon>Orchesellinae</taxon>
        <taxon>Orchesella</taxon>
    </lineage>
</organism>
<comment type="caution">
    <text evidence="2">The sequence shown here is derived from an EMBL/GenBank/DDBJ whole genome shotgun (WGS) entry which is preliminary data.</text>
</comment>
<dbReference type="Proteomes" id="UP001642540">
    <property type="component" value="Unassembled WGS sequence"/>
</dbReference>
<feature type="compositionally biased region" description="Polar residues" evidence="1">
    <location>
        <begin position="41"/>
        <end position="55"/>
    </location>
</feature>
<name>A0ABP1R4C8_9HEXA</name>
<feature type="compositionally biased region" description="Low complexity" evidence="1">
    <location>
        <begin position="26"/>
        <end position="35"/>
    </location>
</feature>
<feature type="compositionally biased region" description="Polar residues" evidence="1">
    <location>
        <begin position="1"/>
        <end position="12"/>
    </location>
</feature>